<reference evidence="1" key="1">
    <citation type="submission" date="2018-11" db="EMBL/GenBank/DDBJ databases">
        <authorList>
            <consortium name="Genoscope - CEA"/>
            <person name="William W."/>
        </authorList>
    </citation>
    <scope>NUCLEOTIDE SEQUENCE</scope>
</reference>
<gene>
    <name evidence="1" type="ORF">BOLC9T53328H</name>
</gene>
<dbReference type="EMBL" id="LR031875">
    <property type="protein sequence ID" value="VDD28005.1"/>
    <property type="molecule type" value="Genomic_DNA"/>
</dbReference>
<evidence type="ECO:0000313" key="1">
    <source>
        <dbReference type="EMBL" id="VDD28005.1"/>
    </source>
</evidence>
<evidence type="ECO:0008006" key="2">
    <source>
        <dbReference type="Google" id="ProtNLM"/>
    </source>
</evidence>
<dbReference type="AlphaFoldDB" id="A0A3P6E115"/>
<protein>
    <recommendedName>
        <fullName evidence="2">Myb-like domain-containing protein</fullName>
    </recommendedName>
</protein>
<accession>A0A3P6E115</accession>
<dbReference type="PANTHER" id="PTHR45023:SF4">
    <property type="entry name" value="GLYCINE-RICH PROTEIN-RELATED"/>
    <property type="match status" value="1"/>
</dbReference>
<organism evidence="1">
    <name type="scientific">Brassica oleracea</name>
    <name type="common">Wild cabbage</name>
    <dbReference type="NCBI Taxonomy" id="3712"/>
    <lineage>
        <taxon>Eukaryota</taxon>
        <taxon>Viridiplantae</taxon>
        <taxon>Streptophyta</taxon>
        <taxon>Embryophyta</taxon>
        <taxon>Tracheophyta</taxon>
        <taxon>Spermatophyta</taxon>
        <taxon>Magnoliopsida</taxon>
        <taxon>eudicotyledons</taxon>
        <taxon>Gunneridae</taxon>
        <taxon>Pentapetalae</taxon>
        <taxon>rosids</taxon>
        <taxon>malvids</taxon>
        <taxon>Brassicales</taxon>
        <taxon>Brassicaceae</taxon>
        <taxon>Brassiceae</taxon>
        <taxon>Brassica</taxon>
    </lineage>
</organism>
<dbReference type="PANTHER" id="PTHR45023">
    <property type="match status" value="1"/>
</dbReference>
<proteinExistence type="predicted"/>
<name>A0A3P6E115_BRAOL</name>
<sequence length="248" mass="28030">MGQDYSYSQPSSSSNSLDMSSLLEAEAKLYADEAEMYCNAEPDEFPPQREADDGIPTACYCGAQPVVECSYTPKDPYIRHFMCANVDDGDCHIWKWWDVALMEEMSPSESVVEPVVESAVESGVRRKWSPKEDKILIGAWLNTSKDLVVSNEQKAGAFWKRIVDYYNASPMTGWDSTERLPLASRGGVGSTLAYPSSLDALALLSREQRSGQNDDDVMKAALDIFFSNNEYKFSMDHCWRELRHDQKW</sequence>